<reference evidence="2 3" key="1">
    <citation type="submission" date="2016-10" db="EMBL/GenBank/DDBJ databases">
        <authorList>
            <person name="de Groot N.N."/>
        </authorList>
    </citation>
    <scope>NUCLEOTIDE SEQUENCE [LARGE SCALE GENOMIC DNA]</scope>
    <source>
        <strain evidence="2 3">CGMCC 1.9156</strain>
    </source>
</reference>
<accession>A0A1I2IYH1</accession>
<evidence type="ECO:0000313" key="2">
    <source>
        <dbReference type="EMBL" id="SFF47219.1"/>
    </source>
</evidence>
<keyword evidence="2" id="KW-0378">Hydrolase</keyword>
<dbReference type="Pfam" id="PF16141">
    <property type="entry name" value="GH18_BT1044-like"/>
    <property type="match status" value="1"/>
</dbReference>
<dbReference type="Proteomes" id="UP000198964">
    <property type="component" value="Unassembled WGS sequence"/>
</dbReference>
<protein>
    <submittedName>
        <fullName evidence="2">Putative glycoside hydrolase Family 18, chitinase_18</fullName>
    </submittedName>
</protein>
<keyword evidence="1" id="KW-0732">Signal</keyword>
<dbReference type="SUPFAM" id="SSF51445">
    <property type="entry name" value="(Trans)glycosidases"/>
    <property type="match status" value="1"/>
</dbReference>
<dbReference type="PROSITE" id="PS51257">
    <property type="entry name" value="PROKAR_LIPOPROTEIN"/>
    <property type="match status" value="1"/>
</dbReference>
<name>A0A1I2IYH1_9BACT</name>
<dbReference type="RefSeq" id="WP_093920397.1">
    <property type="nucleotide sequence ID" value="NZ_FONW01000007.1"/>
</dbReference>
<evidence type="ECO:0000256" key="1">
    <source>
        <dbReference type="SAM" id="SignalP"/>
    </source>
</evidence>
<feature type="chain" id="PRO_5011756053" evidence="1">
    <location>
        <begin position="21"/>
        <end position="384"/>
    </location>
</feature>
<dbReference type="GO" id="GO:0016787">
    <property type="term" value="F:hydrolase activity"/>
    <property type="evidence" value="ECO:0007669"/>
    <property type="project" value="UniProtKB-KW"/>
</dbReference>
<proteinExistence type="predicted"/>
<organism evidence="2 3">
    <name type="scientific">Sunxiuqinia elliptica</name>
    <dbReference type="NCBI Taxonomy" id="655355"/>
    <lineage>
        <taxon>Bacteria</taxon>
        <taxon>Pseudomonadati</taxon>
        <taxon>Bacteroidota</taxon>
        <taxon>Bacteroidia</taxon>
        <taxon>Marinilabiliales</taxon>
        <taxon>Prolixibacteraceae</taxon>
        <taxon>Sunxiuqinia</taxon>
    </lineage>
</organism>
<dbReference type="InterPro" id="IPR017853">
    <property type="entry name" value="GH"/>
</dbReference>
<dbReference type="STRING" id="655355.SAMN05216283_10761"/>
<evidence type="ECO:0000313" key="3">
    <source>
        <dbReference type="Proteomes" id="UP000198964"/>
    </source>
</evidence>
<feature type="signal peptide" evidence="1">
    <location>
        <begin position="1"/>
        <end position="20"/>
    </location>
</feature>
<dbReference type="EMBL" id="FONW01000007">
    <property type="protein sequence ID" value="SFF47219.1"/>
    <property type="molecule type" value="Genomic_DNA"/>
</dbReference>
<dbReference type="InterPro" id="IPR032320">
    <property type="entry name" value="GH18_BT1044-like"/>
</dbReference>
<dbReference type="Gene3D" id="3.20.20.80">
    <property type="entry name" value="Glycosidases"/>
    <property type="match status" value="1"/>
</dbReference>
<gene>
    <name evidence="2" type="ORF">SAMN05216283_10761</name>
</gene>
<dbReference type="AlphaFoldDB" id="A0A1I2IYH1"/>
<sequence>MVIKYIKASVLVAITAFLLAGCSEWTEIESENNTDLTSTIKTEEYYEALREWKQTPGLPQVFVWFDNWTGNSPTGSNSLRGLPDSVTIASNWGGHPKFDLSPERKADMEYVQQVKGTKVVVTLFSARVGEYIDDPENPDPIYDIGNSSEEAVVRPAIRKYAEAIYDAVVESGYDGFDWDYEPYYAGQATAYLWRNDVQSRIFVEELGYYFGAGSQRTDRDGRKEAIPGLLFLVDGEIGVGKGMGEDWESQYIDYYVLQAYGSTTDANRTYRVKGVLNDMKKHIDAGTITEKEVVRKTILTENFESYANSGGGFLGMSEFIYEPEGLNQQIGGCGLYRSGFDYAPKGKGDYDGSPEYYYLRNGITNLFRIYNERLNSSDSEGQEE</sequence>
<keyword evidence="3" id="KW-1185">Reference proteome</keyword>